<keyword evidence="3" id="KW-1185">Reference proteome</keyword>
<name>A0A1U6IAZ4_9SPHN</name>
<gene>
    <name evidence="2" type="ORF">SAMN06295987_10599</name>
</gene>
<dbReference type="PIRSF" id="PIRSF002599">
    <property type="entry name" value="Cold_shock_A"/>
    <property type="match status" value="1"/>
</dbReference>
<protein>
    <submittedName>
        <fullName evidence="2">Uncharacterized membrane protein YsdA, DUF1294 family</fullName>
    </submittedName>
</protein>
<evidence type="ECO:0000313" key="2">
    <source>
        <dbReference type="EMBL" id="SLK05195.1"/>
    </source>
</evidence>
<dbReference type="RefSeq" id="WP_079731070.1">
    <property type="nucleotide sequence ID" value="NZ_FVZE01000005.1"/>
</dbReference>
<proteinExistence type="predicted"/>
<reference evidence="3" key="1">
    <citation type="submission" date="2017-02" db="EMBL/GenBank/DDBJ databases">
        <authorList>
            <person name="Varghese N."/>
            <person name="Submissions S."/>
        </authorList>
    </citation>
    <scope>NUCLEOTIDE SEQUENCE [LARGE SCALE GENOMIC DNA]</scope>
    <source>
        <strain evidence="3">SM117</strain>
    </source>
</reference>
<keyword evidence="1" id="KW-1133">Transmembrane helix</keyword>
<feature type="transmembrane region" description="Helical" evidence="1">
    <location>
        <begin position="39"/>
        <end position="57"/>
    </location>
</feature>
<evidence type="ECO:0000256" key="1">
    <source>
        <dbReference type="SAM" id="Phobius"/>
    </source>
</evidence>
<accession>A0A1U6IAZ4</accession>
<feature type="transmembrane region" description="Helical" evidence="1">
    <location>
        <begin position="69"/>
        <end position="89"/>
    </location>
</feature>
<sequence>MDWIVAGALWLALINFVTFASFGFDKARARRGGRRVPEFDLLMMALLGGSPAAFAARKAFRHKTRKQPFSWRLCLIAALQVGALIGLLFV</sequence>
<organism evidence="2 3">
    <name type="scientific">Novosphingobium mathurense</name>
    <dbReference type="NCBI Taxonomy" id="428990"/>
    <lineage>
        <taxon>Bacteria</taxon>
        <taxon>Pseudomonadati</taxon>
        <taxon>Pseudomonadota</taxon>
        <taxon>Alphaproteobacteria</taxon>
        <taxon>Sphingomonadales</taxon>
        <taxon>Sphingomonadaceae</taxon>
        <taxon>Novosphingobium</taxon>
    </lineage>
</organism>
<dbReference type="InterPro" id="IPR012156">
    <property type="entry name" value="Cold_shock_CspA"/>
</dbReference>
<keyword evidence="1" id="KW-0812">Transmembrane</keyword>
<dbReference type="EMBL" id="FVZE01000005">
    <property type="protein sequence ID" value="SLK05195.1"/>
    <property type="molecule type" value="Genomic_DNA"/>
</dbReference>
<dbReference type="STRING" id="428990.SAMN06295987_10599"/>
<keyword evidence="1" id="KW-0472">Membrane</keyword>
<dbReference type="InterPro" id="IPR010718">
    <property type="entry name" value="DUF1294"/>
</dbReference>
<dbReference type="Pfam" id="PF06961">
    <property type="entry name" value="DUF1294"/>
    <property type="match status" value="1"/>
</dbReference>
<evidence type="ECO:0000313" key="3">
    <source>
        <dbReference type="Proteomes" id="UP000190989"/>
    </source>
</evidence>
<dbReference type="AlphaFoldDB" id="A0A1U6IAZ4"/>
<dbReference type="Proteomes" id="UP000190989">
    <property type="component" value="Unassembled WGS sequence"/>
</dbReference>
<dbReference type="GO" id="GO:0003676">
    <property type="term" value="F:nucleic acid binding"/>
    <property type="evidence" value="ECO:0007669"/>
    <property type="project" value="InterPro"/>
</dbReference>